<dbReference type="PANTHER" id="PTHR30055">
    <property type="entry name" value="HTH-TYPE TRANSCRIPTIONAL REGULATOR RUTR"/>
    <property type="match status" value="1"/>
</dbReference>
<name>A0A9X3AYW6_9HYPH</name>
<dbReference type="InterPro" id="IPR011075">
    <property type="entry name" value="TetR_C"/>
</dbReference>
<gene>
    <name evidence="7" type="ORF">NYR54_00405</name>
</gene>
<dbReference type="InterPro" id="IPR036271">
    <property type="entry name" value="Tet_transcr_reg_TetR-rel_C_sf"/>
</dbReference>
<dbReference type="Gene3D" id="1.10.357.10">
    <property type="entry name" value="Tetracycline Repressor, domain 2"/>
    <property type="match status" value="1"/>
</dbReference>
<evidence type="ECO:0000256" key="1">
    <source>
        <dbReference type="ARBA" id="ARBA00023015"/>
    </source>
</evidence>
<evidence type="ECO:0000313" key="8">
    <source>
        <dbReference type="Proteomes" id="UP001149009"/>
    </source>
</evidence>
<accession>A0A9X3AYW6</accession>
<evidence type="ECO:0000256" key="2">
    <source>
        <dbReference type="ARBA" id="ARBA00023125"/>
    </source>
</evidence>
<proteinExistence type="predicted"/>
<dbReference type="InterPro" id="IPR009057">
    <property type="entry name" value="Homeodomain-like_sf"/>
</dbReference>
<dbReference type="RefSeq" id="WP_261513371.1">
    <property type="nucleotide sequence ID" value="NZ_JAODNV010000001.1"/>
</dbReference>
<dbReference type="Pfam" id="PF00440">
    <property type="entry name" value="TetR_N"/>
    <property type="match status" value="1"/>
</dbReference>
<dbReference type="EMBL" id="JAODNV010000001">
    <property type="protein sequence ID" value="MCT8988759.1"/>
    <property type="molecule type" value="Genomic_DNA"/>
</dbReference>
<sequence length="200" mass="22175">MSSSQRKPARRSTGARRSAEAEEAILQAAGEILQEAGYAGFSIEAVARRAKAGKPTIYRWWRGKADLLLDAYHRQKPEIPVPDTGNLEEDLTVFVGTLLEHWRTTPSGNIFRSVLAEAQNDEAAAEAVRDYALDRRDHIAGIVKRARDRGEVASDTDPHAVAELVISFAWTQLITHRWPGEAELRAILRLIARGAKAERA</sequence>
<dbReference type="Gene3D" id="1.10.10.60">
    <property type="entry name" value="Homeodomain-like"/>
    <property type="match status" value="1"/>
</dbReference>
<dbReference type="SUPFAM" id="SSF46689">
    <property type="entry name" value="Homeodomain-like"/>
    <property type="match status" value="1"/>
</dbReference>
<dbReference type="InterPro" id="IPR050109">
    <property type="entry name" value="HTH-type_TetR-like_transc_reg"/>
</dbReference>
<dbReference type="SUPFAM" id="SSF48498">
    <property type="entry name" value="Tetracyclin repressor-like, C-terminal domain"/>
    <property type="match status" value="1"/>
</dbReference>
<dbReference type="PANTHER" id="PTHR30055:SF148">
    <property type="entry name" value="TETR-FAMILY TRANSCRIPTIONAL REGULATOR"/>
    <property type="match status" value="1"/>
</dbReference>
<keyword evidence="2 4" id="KW-0238">DNA-binding</keyword>
<feature type="DNA-binding region" description="H-T-H motif" evidence="4">
    <location>
        <begin position="42"/>
        <end position="61"/>
    </location>
</feature>
<evidence type="ECO:0000256" key="4">
    <source>
        <dbReference type="PROSITE-ProRule" id="PRU00335"/>
    </source>
</evidence>
<dbReference type="Proteomes" id="UP001149009">
    <property type="component" value="Unassembled WGS sequence"/>
</dbReference>
<dbReference type="Pfam" id="PF16859">
    <property type="entry name" value="TetR_C_11"/>
    <property type="match status" value="1"/>
</dbReference>
<reference evidence="7" key="1">
    <citation type="submission" date="2022-08" db="EMBL/GenBank/DDBJ databases">
        <title>Chelativorans sichuanense sp. nov., a paraffin oil-degrading bacterium isolated from a mixture of oil-based drill cuttings and paddy soil.</title>
        <authorList>
            <person name="Yu J."/>
            <person name="Liu H."/>
            <person name="Chen Q."/>
        </authorList>
    </citation>
    <scope>NUCLEOTIDE SEQUENCE</scope>
    <source>
        <strain evidence="7">SCAU 2101</strain>
    </source>
</reference>
<dbReference type="PRINTS" id="PR00455">
    <property type="entry name" value="HTHTETR"/>
</dbReference>
<dbReference type="PROSITE" id="PS50977">
    <property type="entry name" value="HTH_TETR_2"/>
    <property type="match status" value="1"/>
</dbReference>
<protein>
    <submittedName>
        <fullName evidence="7">TetR/AcrR family transcriptional regulator</fullName>
    </submittedName>
</protein>
<dbReference type="InterPro" id="IPR001647">
    <property type="entry name" value="HTH_TetR"/>
</dbReference>
<feature type="domain" description="HTH tetR-type" evidence="6">
    <location>
        <begin position="19"/>
        <end position="79"/>
    </location>
</feature>
<keyword evidence="8" id="KW-1185">Reference proteome</keyword>
<evidence type="ECO:0000259" key="6">
    <source>
        <dbReference type="PROSITE" id="PS50977"/>
    </source>
</evidence>
<dbReference type="GO" id="GO:0003700">
    <property type="term" value="F:DNA-binding transcription factor activity"/>
    <property type="evidence" value="ECO:0007669"/>
    <property type="project" value="TreeGrafter"/>
</dbReference>
<comment type="caution">
    <text evidence="7">The sequence shown here is derived from an EMBL/GenBank/DDBJ whole genome shotgun (WGS) entry which is preliminary data.</text>
</comment>
<organism evidence="7 8">
    <name type="scientific">Chelativorans petroleitrophicus</name>
    <dbReference type="NCBI Taxonomy" id="2975484"/>
    <lineage>
        <taxon>Bacteria</taxon>
        <taxon>Pseudomonadati</taxon>
        <taxon>Pseudomonadota</taxon>
        <taxon>Alphaproteobacteria</taxon>
        <taxon>Hyphomicrobiales</taxon>
        <taxon>Phyllobacteriaceae</taxon>
        <taxon>Chelativorans</taxon>
    </lineage>
</organism>
<evidence type="ECO:0000256" key="5">
    <source>
        <dbReference type="SAM" id="MobiDB-lite"/>
    </source>
</evidence>
<keyword evidence="3" id="KW-0804">Transcription</keyword>
<keyword evidence="1" id="KW-0805">Transcription regulation</keyword>
<evidence type="ECO:0000256" key="3">
    <source>
        <dbReference type="ARBA" id="ARBA00023163"/>
    </source>
</evidence>
<feature type="region of interest" description="Disordered" evidence="5">
    <location>
        <begin position="1"/>
        <end position="20"/>
    </location>
</feature>
<dbReference type="AlphaFoldDB" id="A0A9X3AYW6"/>
<dbReference type="GO" id="GO:0000976">
    <property type="term" value="F:transcription cis-regulatory region binding"/>
    <property type="evidence" value="ECO:0007669"/>
    <property type="project" value="TreeGrafter"/>
</dbReference>
<evidence type="ECO:0000313" key="7">
    <source>
        <dbReference type="EMBL" id="MCT8988759.1"/>
    </source>
</evidence>